<evidence type="ECO:0000313" key="8">
    <source>
        <dbReference type="EMBL" id="EYF08160.1"/>
    </source>
</evidence>
<dbReference type="GO" id="GO:0005886">
    <property type="term" value="C:plasma membrane"/>
    <property type="evidence" value="ECO:0007669"/>
    <property type="project" value="UniProtKB-SubCell"/>
</dbReference>
<dbReference type="Pfam" id="PF12823">
    <property type="entry name" value="DUF3817"/>
    <property type="match status" value="1"/>
</dbReference>
<dbReference type="eggNOG" id="COG2814">
    <property type="taxonomic scope" value="Bacteria"/>
</dbReference>
<feature type="transmembrane region" description="Helical" evidence="6">
    <location>
        <begin position="69"/>
        <end position="92"/>
    </location>
</feature>
<feature type="domain" description="DUF3817" evidence="7">
    <location>
        <begin position="7"/>
        <end position="94"/>
    </location>
</feature>
<comment type="subcellular location">
    <subcellularLocation>
        <location evidence="1">Cell membrane</location>
        <topology evidence="1">Multi-pass membrane protein</topology>
    </subcellularLocation>
</comment>
<dbReference type="PANTHER" id="PTHR40077:SF1">
    <property type="entry name" value="MEMBRANE PROTEIN"/>
    <property type="match status" value="1"/>
</dbReference>
<evidence type="ECO:0000256" key="2">
    <source>
        <dbReference type="ARBA" id="ARBA00022475"/>
    </source>
</evidence>
<evidence type="ECO:0000256" key="5">
    <source>
        <dbReference type="ARBA" id="ARBA00023136"/>
    </source>
</evidence>
<dbReference type="Proteomes" id="UP000019678">
    <property type="component" value="Unassembled WGS sequence"/>
</dbReference>
<comment type="caution">
    <text evidence="8">The sequence shown here is derived from an EMBL/GenBank/DDBJ whole genome shotgun (WGS) entry which is preliminary data.</text>
</comment>
<dbReference type="NCBIfam" id="TIGR03954">
    <property type="entry name" value="integ_memb_HG"/>
    <property type="match status" value="1"/>
</dbReference>
<evidence type="ECO:0000256" key="3">
    <source>
        <dbReference type="ARBA" id="ARBA00022692"/>
    </source>
</evidence>
<dbReference type="RefSeq" id="WP_044236107.1">
    <property type="nucleotide sequence ID" value="NZ_ASRX01000005.1"/>
</dbReference>
<keyword evidence="9" id="KW-1185">Reference proteome</keyword>
<keyword evidence="4 6" id="KW-1133">Transmembrane helix</keyword>
<dbReference type="AlphaFoldDB" id="A0A017TH56"/>
<reference evidence="8 9" key="1">
    <citation type="submission" date="2013-05" db="EMBL/GenBank/DDBJ databases">
        <title>Genome assembly of Chondromyces apiculatus DSM 436.</title>
        <authorList>
            <person name="Sharma G."/>
            <person name="Khatri I."/>
            <person name="Kaur C."/>
            <person name="Mayilraj S."/>
            <person name="Subramanian S."/>
        </authorList>
    </citation>
    <scope>NUCLEOTIDE SEQUENCE [LARGE SCALE GENOMIC DNA]</scope>
    <source>
        <strain evidence="8 9">DSM 436</strain>
    </source>
</reference>
<proteinExistence type="predicted"/>
<evidence type="ECO:0000256" key="1">
    <source>
        <dbReference type="ARBA" id="ARBA00004651"/>
    </source>
</evidence>
<evidence type="ECO:0000256" key="4">
    <source>
        <dbReference type="ARBA" id="ARBA00022989"/>
    </source>
</evidence>
<evidence type="ECO:0000256" key="6">
    <source>
        <dbReference type="SAM" id="Phobius"/>
    </source>
</evidence>
<name>A0A017TH56_9BACT</name>
<sequence>MLNSVIGRLRLVGLIEGASYLVLLGIAMPLKYIAKIPVAVKVTGWAHGVLFVLFCLALAHAFFVARWSIFRAILVFLAALVPFGTFAIDGWLKKEDARLRGADAPPTPASA</sequence>
<dbReference type="STRING" id="1192034.CAP_5920"/>
<protein>
    <recommendedName>
        <fullName evidence="7">DUF3817 domain-containing protein</fullName>
    </recommendedName>
</protein>
<gene>
    <name evidence="8" type="ORF">CAP_5920</name>
</gene>
<feature type="transmembrane region" description="Helical" evidence="6">
    <location>
        <begin position="12"/>
        <end position="30"/>
    </location>
</feature>
<evidence type="ECO:0000313" key="9">
    <source>
        <dbReference type="Proteomes" id="UP000019678"/>
    </source>
</evidence>
<keyword evidence="2" id="KW-1003">Cell membrane</keyword>
<feature type="transmembrane region" description="Helical" evidence="6">
    <location>
        <begin position="42"/>
        <end position="63"/>
    </location>
</feature>
<accession>A0A017TH56</accession>
<dbReference type="EMBL" id="ASRX01000005">
    <property type="protein sequence ID" value="EYF08160.1"/>
    <property type="molecule type" value="Genomic_DNA"/>
</dbReference>
<organism evidence="8 9">
    <name type="scientific">Chondromyces apiculatus DSM 436</name>
    <dbReference type="NCBI Taxonomy" id="1192034"/>
    <lineage>
        <taxon>Bacteria</taxon>
        <taxon>Pseudomonadati</taxon>
        <taxon>Myxococcota</taxon>
        <taxon>Polyangia</taxon>
        <taxon>Polyangiales</taxon>
        <taxon>Polyangiaceae</taxon>
        <taxon>Chondromyces</taxon>
    </lineage>
</organism>
<evidence type="ECO:0000259" key="7">
    <source>
        <dbReference type="Pfam" id="PF12823"/>
    </source>
</evidence>
<dbReference type="InterPro" id="IPR023845">
    <property type="entry name" value="DUF3817_TM"/>
</dbReference>
<keyword evidence="3 6" id="KW-0812">Transmembrane</keyword>
<dbReference type="PANTHER" id="PTHR40077">
    <property type="entry name" value="MEMBRANE PROTEIN-RELATED"/>
    <property type="match status" value="1"/>
</dbReference>
<dbReference type="OrthoDB" id="1121311at2"/>
<keyword evidence="5 6" id="KW-0472">Membrane</keyword>